<dbReference type="RefSeq" id="WP_380726340.1">
    <property type="nucleotide sequence ID" value="NZ_JBHTLK010000153.1"/>
</dbReference>
<dbReference type="InterPro" id="IPR012551">
    <property type="entry name" value="DUF1707_SHOCT-like"/>
</dbReference>
<accession>A0ABW3R028</accession>
<comment type="caution">
    <text evidence="3">The sequence shown here is derived from an EMBL/GenBank/DDBJ whole genome shotgun (WGS) entry which is preliminary data.</text>
</comment>
<sequence>MSERDIRVGDAEREQALELLGTHLGEGRLSVDEFGERSARVATAKTRGELYALFGDLPAPRPTFPQVVPHVPPPDPAVRRTFQLDPRVSSAVLTGVAVAAVALYFVARTPLVFLLIPLVWLLIGRMGRR</sequence>
<evidence type="ECO:0000313" key="3">
    <source>
        <dbReference type="EMBL" id="MFD1150338.1"/>
    </source>
</evidence>
<name>A0ABW3R028_9PSEU</name>
<feature type="domain" description="DUF1707" evidence="2">
    <location>
        <begin position="6"/>
        <end position="58"/>
    </location>
</feature>
<proteinExistence type="predicted"/>
<feature type="transmembrane region" description="Helical" evidence="1">
    <location>
        <begin position="111"/>
        <end position="127"/>
    </location>
</feature>
<dbReference type="EMBL" id="JBHTLK010000153">
    <property type="protein sequence ID" value="MFD1150338.1"/>
    <property type="molecule type" value="Genomic_DNA"/>
</dbReference>
<keyword evidence="1" id="KW-0812">Transmembrane</keyword>
<reference evidence="4" key="1">
    <citation type="journal article" date="2019" name="Int. J. Syst. Evol. Microbiol.">
        <title>The Global Catalogue of Microorganisms (GCM) 10K type strain sequencing project: providing services to taxonomists for standard genome sequencing and annotation.</title>
        <authorList>
            <consortium name="The Broad Institute Genomics Platform"/>
            <consortium name="The Broad Institute Genome Sequencing Center for Infectious Disease"/>
            <person name="Wu L."/>
            <person name="Ma J."/>
        </authorList>
    </citation>
    <scope>NUCLEOTIDE SEQUENCE [LARGE SCALE GENOMIC DNA]</scope>
    <source>
        <strain evidence="4">CCUG 60214</strain>
    </source>
</reference>
<evidence type="ECO:0000259" key="2">
    <source>
        <dbReference type="Pfam" id="PF08044"/>
    </source>
</evidence>
<dbReference type="Pfam" id="PF08044">
    <property type="entry name" value="DUF1707"/>
    <property type="match status" value="1"/>
</dbReference>
<protein>
    <submittedName>
        <fullName evidence="3">DUF1707 domain-containing protein</fullName>
    </submittedName>
</protein>
<organism evidence="3 4">
    <name type="scientific">Saccharothrix hoggarensis</name>
    <dbReference type="NCBI Taxonomy" id="913853"/>
    <lineage>
        <taxon>Bacteria</taxon>
        <taxon>Bacillati</taxon>
        <taxon>Actinomycetota</taxon>
        <taxon>Actinomycetes</taxon>
        <taxon>Pseudonocardiales</taxon>
        <taxon>Pseudonocardiaceae</taxon>
        <taxon>Saccharothrix</taxon>
    </lineage>
</organism>
<keyword evidence="4" id="KW-1185">Reference proteome</keyword>
<gene>
    <name evidence="3" type="ORF">ACFQ3T_24660</name>
</gene>
<keyword evidence="1" id="KW-0472">Membrane</keyword>
<dbReference type="Proteomes" id="UP001597168">
    <property type="component" value="Unassembled WGS sequence"/>
</dbReference>
<keyword evidence="1" id="KW-1133">Transmembrane helix</keyword>
<evidence type="ECO:0000313" key="4">
    <source>
        <dbReference type="Proteomes" id="UP001597168"/>
    </source>
</evidence>
<evidence type="ECO:0000256" key="1">
    <source>
        <dbReference type="SAM" id="Phobius"/>
    </source>
</evidence>